<dbReference type="EMBL" id="BTGU01000008">
    <property type="protein sequence ID" value="GMN38386.1"/>
    <property type="molecule type" value="Genomic_DNA"/>
</dbReference>
<name>A0AA88A6Z3_FICCA</name>
<proteinExistence type="predicted"/>
<evidence type="ECO:0000256" key="1">
    <source>
        <dbReference type="SAM" id="MobiDB-lite"/>
    </source>
</evidence>
<protein>
    <recommendedName>
        <fullName evidence="4">Myb/SANT-like domain-containing protein</fullName>
    </recommendedName>
</protein>
<dbReference type="InterPro" id="IPR045026">
    <property type="entry name" value="LIMYB"/>
</dbReference>
<gene>
    <name evidence="2" type="ORF">TIFTF001_007619</name>
</gene>
<sequence length="171" mass="19243">MKKVYRGWKVLQAHTDLGYDPATDRVVCSDEAWQSFIKVHKECTHLRYEGLRNKELYYNIFKKTHAAGASGYGSVTMGGDNTPYVDYDFNFDNSGTHPFVEEDPTPSTGGRQANMRRRPDVAGPSRSRGSSGKRKQRDATNELQGQFCQLDDEDRRGIIDSVVNPQPPPAN</sequence>
<organism evidence="2 3">
    <name type="scientific">Ficus carica</name>
    <name type="common">Common fig</name>
    <dbReference type="NCBI Taxonomy" id="3494"/>
    <lineage>
        <taxon>Eukaryota</taxon>
        <taxon>Viridiplantae</taxon>
        <taxon>Streptophyta</taxon>
        <taxon>Embryophyta</taxon>
        <taxon>Tracheophyta</taxon>
        <taxon>Spermatophyta</taxon>
        <taxon>Magnoliopsida</taxon>
        <taxon>eudicotyledons</taxon>
        <taxon>Gunneridae</taxon>
        <taxon>Pentapetalae</taxon>
        <taxon>rosids</taxon>
        <taxon>fabids</taxon>
        <taxon>Rosales</taxon>
        <taxon>Moraceae</taxon>
        <taxon>Ficeae</taxon>
        <taxon>Ficus</taxon>
    </lineage>
</organism>
<evidence type="ECO:0000313" key="2">
    <source>
        <dbReference type="EMBL" id="GMN38386.1"/>
    </source>
</evidence>
<reference evidence="2" key="1">
    <citation type="submission" date="2023-07" db="EMBL/GenBank/DDBJ databases">
        <title>draft genome sequence of fig (Ficus carica).</title>
        <authorList>
            <person name="Takahashi T."/>
            <person name="Nishimura K."/>
        </authorList>
    </citation>
    <scope>NUCLEOTIDE SEQUENCE</scope>
</reference>
<feature type="region of interest" description="Disordered" evidence="1">
    <location>
        <begin position="95"/>
        <end position="171"/>
    </location>
</feature>
<dbReference type="PANTHER" id="PTHR47584">
    <property type="match status" value="1"/>
</dbReference>
<keyword evidence="3" id="KW-1185">Reference proteome</keyword>
<evidence type="ECO:0008006" key="4">
    <source>
        <dbReference type="Google" id="ProtNLM"/>
    </source>
</evidence>
<evidence type="ECO:0000313" key="3">
    <source>
        <dbReference type="Proteomes" id="UP001187192"/>
    </source>
</evidence>
<dbReference type="AlphaFoldDB" id="A0AA88A6Z3"/>
<comment type="caution">
    <text evidence="2">The sequence shown here is derived from an EMBL/GenBank/DDBJ whole genome shotgun (WGS) entry which is preliminary data.</text>
</comment>
<dbReference type="Proteomes" id="UP001187192">
    <property type="component" value="Unassembled WGS sequence"/>
</dbReference>
<dbReference type="PANTHER" id="PTHR47584:SF14">
    <property type="entry name" value="L10-INTERACTING MYB DOMAIN-CONTAINING PROTEIN-LIKE"/>
    <property type="match status" value="1"/>
</dbReference>
<accession>A0AA88A6Z3</accession>